<dbReference type="PANTHER" id="PTHR46067:SF27">
    <property type="entry name" value="ACYL-COA N-ACYLTRANSFERASES (NAT) SUPERFAMILY PROTEIN"/>
    <property type="match status" value="1"/>
</dbReference>
<dbReference type="SUPFAM" id="SSF55729">
    <property type="entry name" value="Acyl-CoA N-acyltransferases (Nat)"/>
    <property type="match status" value="1"/>
</dbReference>
<evidence type="ECO:0000313" key="3">
    <source>
        <dbReference type="Proteomes" id="UP001179952"/>
    </source>
</evidence>
<dbReference type="CDD" id="cd04301">
    <property type="entry name" value="NAT_SF"/>
    <property type="match status" value="1"/>
</dbReference>
<reference evidence="2" key="1">
    <citation type="journal article" date="2023" name="Nat. Commun.">
        <title>Diploid and tetraploid genomes of Acorus and the evolution of monocots.</title>
        <authorList>
            <person name="Ma L."/>
            <person name="Liu K.W."/>
            <person name="Li Z."/>
            <person name="Hsiao Y.Y."/>
            <person name="Qi Y."/>
            <person name="Fu T."/>
            <person name="Tang G.D."/>
            <person name="Zhang D."/>
            <person name="Sun W.H."/>
            <person name="Liu D.K."/>
            <person name="Li Y."/>
            <person name="Chen G.Z."/>
            <person name="Liu X.D."/>
            <person name="Liao X.Y."/>
            <person name="Jiang Y.T."/>
            <person name="Yu X."/>
            <person name="Hao Y."/>
            <person name="Huang J."/>
            <person name="Zhao X.W."/>
            <person name="Ke S."/>
            <person name="Chen Y.Y."/>
            <person name="Wu W.L."/>
            <person name="Hsu J.L."/>
            <person name="Lin Y.F."/>
            <person name="Huang M.D."/>
            <person name="Li C.Y."/>
            <person name="Huang L."/>
            <person name="Wang Z.W."/>
            <person name="Zhao X."/>
            <person name="Zhong W.Y."/>
            <person name="Peng D.H."/>
            <person name="Ahmad S."/>
            <person name="Lan S."/>
            <person name="Zhang J.S."/>
            <person name="Tsai W.C."/>
            <person name="Van de Peer Y."/>
            <person name="Liu Z.J."/>
        </authorList>
    </citation>
    <scope>NUCLEOTIDE SEQUENCE</scope>
    <source>
        <strain evidence="2">SCP</strain>
    </source>
</reference>
<evidence type="ECO:0000259" key="1">
    <source>
        <dbReference type="PROSITE" id="PS51186"/>
    </source>
</evidence>
<dbReference type="Pfam" id="PF13302">
    <property type="entry name" value="Acetyltransf_3"/>
    <property type="match status" value="1"/>
</dbReference>
<dbReference type="EMBL" id="JAUJYN010000003">
    <property type="protein sequence ID" value="KAK1276506.1"/>
    <property type="molecule type" value="Genomic_DNA"/>
</dbReference>
<dbReference type="PROSITE" id="PS51186">
    <property type="entry name" value="GNAT"/>
    <property type="match status" value="1"/>
</dbReference>
<accession>A0AAV9BIM6</accession>
<comment type="caution">
    <text evidence="2">The sequence shown here is derived from an EMBL/GenBank/DDBJ whole genome shotgun (WGS) entry which is preliminary data.</text>
</comment>
<dbReference type="InterPro" id="IPR000182">
    <property type="entry name" value="GNAT_dom"/>
</dbReference>
<dbReference type="InterPro" id="IPR016181">
    <property type="entry name" value="Acyl_CoA_acyltransferase"/>
</dbReference>
<feature type="domain" description="N-acetyltransferase" evidence="1">
    <location>
        <begin position="13"/>
        <end position="173"/>
    </location>
</feature>
<dbReference type="AlphaFoldDB" id="A0AAV9BIM6"/>
<dbReference type="Gene3D" id="3.40.630.30">
    <property type="match status" value="1"/>
</dbReference>
<dbReference type="GO" id="GO:0016747">
    <property type="term" value="F:acyltransferase activity, transferring groups other than amino-acyl groups"/>
    <property type="evidence" value="ECO:0007669"/>
    <property type="project" value="InterPro"/>
</dbReference>
<evidence type="ECO:0000313" key="2">
    <source>
        <dbReference type="EMBL" id="KAK1276506.1"/>
    </source>
</evidence>
<name>A0AAV9BIM6_ACOGR</name>
<sequence>MTSQENPSAPPEITLRNFNLSDIDDLMVWATDDLVSRFCRWDTYTRKEDAVDYMNNTILPHPWFKAICVDDRPIGAISVTPNMGSDRCRAELGYVLGSAHWGRGIATRAVKMVMSVVFEEMPDLERLEALVDVENPGSQRVLEKAGFVREGVLRKYSIQKGKARDLVMFSFLDSDSVI</sequence>
<dbReference type="PANTHER" id="PTHR46067">
    <property type="entry name" value="ACYL-COA N-ACYLTRANSFERASES (NAT) SUPERFAMILY PROTEIN"/>
    <property type="match status" value="1"/>
</dbReference>
<protein>
    <recommendedName>
        <fullName evidence="1">N-acetyltransferase domain-containing protein</fullName>
    </recommendedName>
</protein>
<keyword evidence="3" id="KW-1185">Reference proteome</keyword>
<dbReference type="Proteomes" id="UP001179952">
    <property type="component" value="Unassembled WGS sequence"/>
</dbReference>
<reference evidence="2" key="2">
    <citation type="submission" date="2023-06" db="EMBL/GenBank/DDBJ databases">
        <authorList>
            <person name="Ma L."/>
            <person name="Liu K.-W."/>
            <person name="Li Z."/>
            <person name="Hsiao Y.-Y."/>
            <person name="Qi Y."/>
            <person name="Fu T."/>
            <person name="Tang G."/>
            <person name="Zhang D."/>
            <person name="Sun W.-H."/>
            <person name="Liu D.-K."/>
            <person name="Li Y."/>
            <person name="Chen G.-Z."/>
            <person name="Liu X.-D."/>
            <person name="Liao X.-Y."/>
            <person name="Jiang Y.-T."/>
            <person name="Yu X."/>
            <person name="Hao Y."/>
            <person name="Huang J."/>
            <person name="Zhao X.-W."/>
            <person name="Ke S."/>
            <person name="Chen Y.-Y."/>
            <person name="Wu W.-L."/>
            <person name="Hsu J.-L."/>
            <person name="Lin Y.-F."/>
            <person name="Huang M.-D."/>
            <person name="Li C.-Y."/>
            <person name="Huang L."/>
            <person name="Wang Z.-W."/>
            <person name="Zhao X."/>
            <person name="Zhong W.-Y."/>
            <person name="Peng D.-H."/>
            <person name="Ahmad S."/>
            <person name="Lan S."/>
            <person name="Zhang J.-S."/>
            <person name="Tsai W.-C."/>
            <person name="Van De Peer Y."/>
            <person name="Liu Z.-J."/>
        </authorList>
    </citation>
    <scope>NUCLEOTIDE SEQUENCE</scope>
    <source>
        <strain evidence="2">SCP</strain>
        <tissue evidence="2">Leaves</tissue>
    </source>
</reference>
<organism evidence="2 3">
    <name type="scientific">Acorus gramineus</name>
    <name type="common">Dwarf sweet flag</name>
    <dbReference type="NCBI Taxonomy" id="55184"/>
    <lineage>
        <taxon>Eukaryota</taxon>
        <taxon>Viridiplantae</taxon>
        <taxon>Streptophyta</taxon>
        <taxon>Embryophyta</taxon>
        <taxon>Tracheophyta</taxon>
        <taxon>Spermatophyta</taxon>
        <taxon>Magnoliopsida</taxon>
        <taxon>Liliopsida</taxon>
        <taxon>Acoraceae</taxon>
        <taxon>Acorus</taxon>
    </lineage>
</organism>
<proteinExistence type="predicted"/>
<gene>
    <name evidence="2" type="ORF">QJS04_geneDACA001683</name>
</gene>